<gene>
    <name evidence="4" type="ORF">D7316_01100</name>
</gene>
<dbReference type="AlphaFoldDB" id="A0A3G8JHN0"/>
<accession>A0A3G8JHN0</accession>
<dbReference type="InterPro" id="IPR055370">
    <property type="entry name" value="Lsr2_DNA-bd"/>
</dbReference>
<keyword evidence="5" id="KW-1185">Reference proteome</keyword>
<organism evidence="4 5">
    <name type="scientific">Gordonia insulae</name>
    <dbReference type="NCBI Taxonomy" id="2420509"/>
    <lineage>
        <taxon>Bacteria</taxon>
        <taxon>Bacillati</taxon>
        <taxon>Actinomycetota</taxon>
        <taxon>Actinomycetes</taxon>
        <taxon>Mycobacteriales</taxon>
        <taxon>Gordoniaceae</taxon>
        <taxon>Gordonia</taxon>
    </lineage>
</organism>
<dbReference type="InterPro" id="IPR036625">
    <property type="entry name" value="E3-bd_dom_sf"/>
</dbReference>
<evidence type="ECO:0000259" key="2">
    <source>
        <dbReference type="Pfam" id="PF11774"/>
    </source>
</evidence>
<dbReference type="Gene3D" id="3.30.60.230">
    <property type="entry name" value="Lsr2, dimerization domain"/>
    <property type="match status" value="1"/>
</dbReference>
<evidence type="ECO:0008006" key="6">
    <source>
        <dbReference type="Google" id="ProtNLM"/>
    </source>
</evidence>
<evidence type="ECO:0000313" key="5">
    <source>
        <dbReference type="Proteomes" id="UP000271469"/>
    </source>
</evidence>
<evidence type="ECO:0000259" key="3">
    <source>
        <dbReference type="Pfam" id="PF23359"/>
    </source>
</evidence>
<dbReference type="Pfam" id="PF11774">
    <property type="entry name" value="Lsr2"/>
    <property type="match status" value="1"/>
</dbReference>
<dbReference type="Gene3D" id="4.10.320.10">
    <property type="entry name" value="E3-binding domain"/>
    <property type="match status" value="1"/>
</dbReference>
<reference evidence="4 5" key="1">
    <citation type="submission" date="2018-11" db="EMBL/GenBank/DDBJ databases">
        <title>Gordonia insulae sp. nov., isolated from an island soil.</title>
        <authorList>
            <person name="Kim Y.S."/>
            <person name="Kim S.B."/>
        </authorList>
    </citation>
    <scope>NUCLEOTIDE SEQUENCE [LARGE SCALE GENOMIC DNA]</scope>
    <source>
        <strain evidence="4 5">MMS17-SY073</strain>
    </source>
</reference>
<proteinExistence type="predicted"/>
<dbReference type="InterPro" id="IPR042261">
    <property type="entry name" value="Lsr2-like_dimerization"/>
</dbReference>
<dbReference type="Pfam" id="PF23359">
    <property type="entry name" value="Lsr2_DNA-bd"/>
    <property type="match status" value="1"/>
</dbReference>
<dbReference type="EMBL" id="CP033972">
    <property type="protein sequence ID" value="AZG44514.1"/>
    <property type="molecule type" value="Genomic_DNA"/>
</dbReference>
<dbReference type="RefSeq" id="WP_164473729.1">
    <property type="nucleotide sequence ID" value="NZ_CP033972.1"/>
</dbReference>
<evidence type="ECO:0000256" key="1">
    <source>
        <dbReference type="ARBA" id="ARBA00023125"/>
    </source>
</evidence>
<feature type="domain" description="Lsr2 dimerization" evidence="2">
    <location>
        <begin position="1"/>
        <end position="61"/>
    </location>
</feature>
<dbReference type="InterPro" id="IPR024412">
    <property type="entry name" value="Lsr2_dim_dom"/>
</dbReference>
<protein>
    <recommendedName>
        <fullName evidence="6">Nucleoid-associated protein Lsr2</fullName>
    </recommendedName>
</protein>
<dbReference type="Proteomes" id="UP000271469">
    <property type="component" value="Chromosome"/>
</dbReference>
<name>A0A3G8JHN0_9ACTN</name>
<dbReference type="KEGG" id="gom:D7316_01100"/>
<sequence length="117" mass="13249">MARVQHVEIIDDLDGEPIDVADVHTVEVEITLPGRRPARYRLDLRADSLAEFEKDIGRYLTRTESVSDVHQNVRSDQRTRSGRSTRSVRKWALANGYSVATHGRLPNSIVRAFEAAH</sequence>
<keyword evidence="1" id="KW-0238">DNA-binding</keyword>
<evidence type="ECO:0000313" key="4">
    <source>
        <dbReference type="EMBL" id="AZG44514.1"/>
    </source>
</evidence>
<dbReference type="GO" id="GO:0016746">
    <property type="term" value="F:acyltransferase activity"/>
    <property type="evidence" value="ECO:0007669"/>
    <property type="project" value="InterPro"/>
</dbReference>
<dbReference type="GO" id="GO:0003677">
    <property type="term" value="F:DNA binding"/>
    <property type="evidence" value="ECO:0007669"/>
    <property type="project" value="UniProtKB-KW"/>
</dbReference>
<feature type="domain" description="Lsr2 DNA-binding" evidence="3">
    <location>
        <begin position="81"/>
        <end position="116"/>
    </location>
</feature>